<accession>A0A0E0CTR9</accession>
<dbReference type="PANTHER" id="PTHR33065:SF19">
    <property type="entry name" value="OS11G0130700 PROTEIN"/>
    <property type="match status" value="1"/>
</dbReference>
<dbReference type="Proteomes" id="UP000008021">
    <property type="component" value="Chromosome 3"/>
</dbReference>
<dbReference type="Gramene" id="OMERI03G00290.1">
    <property type="protein sequence ID" value="OMERI03G00290.1"/>
    <property type="gene ID" value="OMERI03G00290"/>
</dbReference>
<evidence type="ECO:0000313" key="2">
    <source>
        <dbReference type="EnsemblPlants" id="OMERI03G00290.1"/>
    </source>
</evidence>
<evidence type="ECO:0000259" key="1">
    <source>
        <dbReference type="Pfam" id="PF20241"/>
    </source>
</evidence>
<dbReference type="Pfam" id="PF20241">
    <property type="entry name" value="DUF6598"/>
    <property type="match status" value="1"/>
</dbReference>
<protein>
    <recommendedName>
        <fullName evidence="1">DUF6598 domain-containing protein</fullName>
    </recommendedName>
</protein>
<dbReference type="AlphaFoldDB" id="A0A0E0CTR9"/>
<feature type="domain" description="DUF6598" evidence="1">
    <location>
        <begin position="3"/>
        <end position="213"/>
    </location>
</feature>
<reference evidence="2" key="1">
    <citation type="submission" date="2015-04" db="UniProtKB">
        <authorList>
            <consortium name="EnsemblPlants"/>
        </authorList>
    </citation>
    <scope>IDENTIFICATION</scope>
</reference>
<reference evidence="2" key="2">
    <citation type="submission" date="2018-05" db="EMBL/GenBank/DDBJ databases">
        <title>OmerRS3 (Oryza meridionalis Reference Sequence Version 3).</title>
        <authorList>
            <person name="Zhang J."/>
            <person name="Kudrna D."/>
            <person name="Lee S."/>
            <person name="Talag J."/>
            <person name="Welchert J."/>
            <person name="Wing R.A."/>
        </authorList>
    </citation>
    <scope>NUCLEOTIDE SEQUENCE [LARGE SCALE GENOMIC DNA]</scope>
    <source>
        <strain evidence="2">cv. OR44</strain>
    </source>
</reference>
<keyword evidence="3" id="KW-1185">Reference proteome</keyword>
<name>A0A0E0CTR9_9ORYZ</name>
<dbReference type="STRING" id="40149.A0A0E0CTR9"/>
<organism evidence="2">
    <name type="scientific">Oryza meridionalis</name>
    <dbReference type="NCBI Taxonomy" id="40149"/>
    <lineage>
        <taxon>Eukaryota</taxon>
        <taxon>Viridiplantae</taxon>
        <taxon>Streptophyta</taxon>
        <taxon>Embryophyta</taxon>
        <taxon>Tracheophyta</taxon>
        <taxon>Spermatophyta</taxon>
        <taxon>Magnoliopsida</taxon>
        <taxon>Liliopsida</taxon>
        <taxon>Poales</taxon>
        <taxon>Poaceae</taxon>
        <taxon>BOP clade</taxon>
        <taxon>Oryzoideae</taxon>
        <taxon>Oryzeae</taxon>
        <taxon>Oryzinae</taxon>
        <taxon>Oryza</taxon>
    </lineage>
</organism>
<proteinExistence type="predicted"/>
<dbReference type="PANTHER" id="PTHR33065">
    <property type="entry name" value="OS07G0486400 PROTEIN"/>
    <property type="match status" value="1"/>
</dbReference>
<dbReference type="InterPro" id="IPR046533">
    <property type="entry name" value="DUF6598"/>
</dbReference>
<dbReference type="HOGENOM" id="CLU_034147_2_1_1"/>
<dbReference type="EnsemblPlants" id="OMERI03G00290.1">
    <property type="protein sequence ID" value="OMERI03G00290.1"/>
    <property type="gene ID" value="OMERI03G00290"/>
</dbReference>
<evidence type="ECO:0000313" key="3">
    <source>
        <dbReference type="Proteomes" id="UP000008021"/>
    </source>
</evidence>
<sequence length="220" mass="24219">MSNARDLVDSMLNYVFNRSRDDPIAVHQGSLIEMTGPKRGIALIPECLFEFDMRIKTGEKEEDDLQLIDGMIELDEMIMPETPHTTRINGDSGSVDMCLANVSDGVEATVEVVISELMVNGFDLSISCVVSSSRYEYDGSKEFQIFGGSIGEACGLRRFVLAVYLDTVMQLKLKVDQKGSNGVEHCCSFACELHGCASEDVRLEEVASISVKVTWSALIE</sequence>